<evidence type="ECO:0000313" key="2">
    <source>
        <dbReference type="EMBL" id="CAA9260030.1"/>
    </source>
</evidence>
<organism evidence="2">
    <name type="scientific">uncultured Acidimicrobiales bacterium</name>
    <dbReference type="NCBI Taxonomy" id="310071"/>
    <lineage>
        <taxon>Bacteria</taxon>
        <taxon>Bacillati</taxon>
        <taxon>Actinomycetota</taxon>
        <taxon>Acidimicrobiia</taxon>
        <taxon>Acidimicrobiales</taxon>
        <taxon>environmental samples</taxon>
    </lineage>
</organism>
<dbReference type="AlphaFoldDB" id="A0A6J4IV32"/>
<name>A0A6J4IV32_9ACTN</name>
<gene>
    <name evidence="2" type="ORF">AVDCRST_MAG76-2774</name>
</gene>
<accession>A0A6J4IV32</accession>
<proteinExistence type="predicted"/>
<feature type="region of interest" description="Disordered" evidence="1">
    <location>
        <begin position="33"/>
        <end position="86"/>
    </location>
</feature>
<sequence>MAWWEQWLLGLMALAALMIRGLPMANSFNDWMKRKSQQSSEGSEPEDDLGPSEVRCDTPPVLGLDSSAEVRGGAPEQGPDPSVDDV</sequence>
<reference evidence="2" key="1">
    <citation type="submission" date="2020-02" db="EMBL/GenBank/DDBJ databases">
        <authorList>
            <person name="Meier V. D."/>
        </authorList>
    </citation>
    <scope>NUCLEOTIDE SEQUENCE</scope>
    <source>
        <strain evidence="2">AVDCRST_MAG76</strain>
    </source>
</reference>
<protein>
    <submittedName>
        <fullName evidence="2">Uncharacterized protein</fullName>
    </submittedName>
</protein>
<dbReference type="EMBL" id="CADCSZ010000166">
    <property type="protein sequence ID" value="CAA9260030.1"/>
    <property type="molecule type" value="Genomic_DNA"/>
</dbReference>
<evidence type="ECO:0000256" key="1">
    <source>
        <dbReference type="SAM" id="MobiDB-lite"/>
    </source>
</evidence>